<dbReference type="OrthoDB" id="9768066at2"/>
<proteinExistence type="predicted"/>
<dbReference type="EMBL" id="AGRW01000044">
    <property type="protein sequence ID" value="EIC01957.1"/>
    <property type="molecule type" value="Genomic_DNA"/>
</dbReference>
<dbReference type="STRING" id="907348.TresaDRAFT_1709"/>
<feature type="region of interest" description="Disordered" evidence="1">
    <location>
        <begin position="107"/>
        <end position="128"/>
    </location>
</feature>
<dbReference type="Proteomes" id="UP000003571">
    <property type="component" value="Unassembled WGS sequence"/>
</dbReference>
<comment type="caution">
    <text evidence="2">The sequence shown here is derived from an EMBL/GenBank/DDBJ whole genome shotgun (WGS) entry which is preliminary data.</text>
</comment>
<dbReference type="RefSeq" id="WP_002703895.1">
    <property type="nucleotide sequence ID" value="NZ_AGRW01000044.1"/>
</dbReference>
<dbReference type="AlphaFoldDB" id="H7EK70"/>
<sequence length="766" mass="84880">MQGPLYFGVRHLSPAAGVEVRSFLDEVKPELVLVEGPSDLSYMIDSICDPNVKFPIAIMAYTDCAPVRSILYPFAEYSPEIQAILWARRNGAGVAFMDLPSSSFLALPEPDGIDEDDDEDSGRQSAGTTESVYRRLEVVTGESHEGWWERTFEQLGNTGTYRDAVNTFGKEMRKAEGGRGKFDAAETVIREAFMKRKIADAIKNGTKPEKIVCVCGAFHVGGLETNEPMSDVEIENLPSVNSFATLMPYSFFRLSSASGYGAGNDSPSYYQMMFESLSKKKGGSGEDAMNDFATRYIVECAKEHRAAGNIVSSASLIEASRLARVLASFRGSRYPNKDDLHDAMTATIGHGEFSEIVHATTKVEIRPVIGFLPQGMSKTAVQDDFNRQVERFRLGKYKSEVSSILELDLREKLSVQSEEAAFRDLYASFFLNRLLAIGVHFAEMLDSGQSGMNWKETWSVQWTPEVEIQIVESSLFGDSVASACSRKLKESADEASSIDEATKVFRRAFMCGLPDLCRYALRKVQALSAGDNAFGQIASTAEQLSLVVRYGDLRKFDTEQLRPMLEKLYLRSVLIMREACGCDDENARDVCDSMNAIHTLQLNHDYLDEPLLLGALEEIASKDDLNCRCSGFAMSILLERGKCDAGFLSAEISRRLSKGTPPDLAALWFEGLSAKNHFTLIARLPIWEQLNDYIDALDDEEFARALVVLRRTFSDFGQNEKCGIAENLGQIWGVDGGQAAEVLTQTITESDKEKLGELSGFDFDDI</sequence>
<reference evidence="2 3" key="1">
    <citation type="submission" date="2011-09" db="EMBL/GenBank/DDBJ databases">
        <title>The draft genome of Treponema saccharophilum DSM 2985.</title>
        <authorList>
            <consortium name="US DOE Joint Genome Institute (JGI-PGF)"/>
            <person name="Lucas S."/>
            <person name="Copeland A."/>
            <person name="Lapidus A."/>
            <person name="Glavina del Rio T."/>
            <person name="Dalin E."/>
            <person name="Tice H."/>
            <person name="Bruce D."/>
            <person name="Goodwin L."/>
            <person name="Pitluck S."/>
            <person name="Peters L."/>
            <person name="Kyrpides N."/>
            <person name="Mavromatis K."/>
            <person name="Ivanova N."/>
            <person name="Markowitz V."/>
            <person name="Cheng J.-F."/>
            <person name="Hugenholtz P."/>
            <person name="Woyke T."/>
            <person name="Wu D."/>
            <person name="Gronow S."/>
            <person name="Wellnitz S."/>
            <person name="Brambilla E."/>
            <person name="Klenk H.-P."/>
            <person name="Eisen J.A."/>
        </authorList>
    </citation>
    <scope>NUCLEOTIDE SEQUENCE [LARGE SCALE GENOMIC DNA]</scope>
    <source>
        <strain evidence="2 3">DSM 2985</strain>
    </source>
</reference>
<keyword evidence="3" id="KW-1185">Reference proteome</keyword>
<dbReference type="PATRIC" id="fig|907348.3.peg.1277"/>
<accession>H7EK70</accession>
<evidence type="ECO:0000313" key="2">
    <source>
        <dbReference type="EMBL" id="EIC01957.1"/>
    </source>
</evidence>
<gene>
    <name evidence="2" type="ORF">TresaDRAFT_1709</name>
</gene>
<dbReference type="eggNOG" id="COG1916">
    <property type="taxonomic scope" value="Bacteria"/>
</dbReference>
<name>H7EK70_9SPIR</name>
<organism evidence="2 3">
    <name type="scientific">Treponema saccharophilum DSM 2985</name>
    <dbReference type="NCBI Taxonomy" id="907348"/>
    <lineage>
        <taxon>Bacteria</taxon>
        <taxon>Pseudomonadati</taxon>
        <taxon>Spirochaetota</taxon>
        <taxon>Spirochaetia</taxon>
        <taxon>Spirochaetales</taxon>
        <taxon>Treponemataceae</taxon>
        <taxon>Treponema</taxon>
    </lineage>
</organism>
<dbReference type="Pfam" id="PF18934">
    <property type="entry name" value="DUF5682"/>
    <property type="match status" value="1"/>
</dbReference>
<evidence type="ECO:0000256" key="1">
    <source>
        <dbReference type="SAM" id="MobiDB-lite"/>
    </source>
</evidence>
<dbReference type="InterPro" id="IPR043737">
    <property type="entry name" value="DUF5682"/>
</dbReference>
<feature type="compositionally biased region" description="Acidic residues" evidence="1">
    <location>
        <begin position="111"/>
        <end position="120"/>
    </location>
</feature>
<evidence type="ECO:0000313" key="3">
    <source>
        <dbReference type="Proteomes" id="UP000003571"/>
    </source>
</evidence>
<protein>
    <submittedName>
        <fullName evidence="2">Uncharacterized protein</fullName>
    </submittedName>
</protein>